<dbReference type="Pfam" id="PF05362">
    <property type="entry name" value="Lon_C"/>
    <property type="match status" value="1"/>
</dbReference>
<dbReference type="InterPro" id="IPR000523">
    <property type="entry name" value="Mg_chelatse_chII-like_cat_dom"/>
</dbReference>
<dbReference type="EMBL" id="CP147404">
    <property type="protein sequence ID" value="WXB92205.1"/>
    <property type="molecule type" value="Genomic_DNA"/>
</dbReference>
<dbReference type="PROSITE" id="PS01046">
    <property type="entry name" value="LON_SER"/>
    <property type="match status" value="1"/>
</dbReference>
<dbReference type="InterPro" id="IPR014251">
    <property type="entry name" value="Spore_LonB"/>
</dbReference>
<dbReference type="PRINTS" id="PR00830">
    <property type="entry name" value="ENDOLAPTASE"/>
</dbReference>
<dbReference type="PROSITE" id="PS51786">
    <property type="entry name" value="LON_PROTEOLYTIC"/>
    <property type="match status" value="1"/>
</dbReference>
<proteinExistence type="inferred from homology"/>
<evidence type="ECO:0000256" key="2">
    <source>
        <dbReference type="ARBA" id="ARBA00022801"/>
    </source>
</evidence>
<keyword evidence="3 5" id="KW-0720">Serine protease</keyword>
<reference evidence="8 9" key="1">
    <citation type="submission" date="2024-02" db="EMBL/GenBank/DDBJ databases">
        <title>Seven novel Bacillus-like species.</title>
        <authorList>
            <person name="Liu G."/>
        </authorList>
    </citation>
    <scope>NUCLEOTIDE SEQUENCE [LARGE SCALE GENOMIC DNA]</scope>
    <source>
        <strain evidence="8 9">FJAT-52991</strain>
    </source>
</reference>
<evidence type="ECO:0000313" key="8">
    <source>
        <dbReference type="EMBL" id="WXB92205.1"/>
    </source>
</evidence>
<dbReference type="CDD" id="cd00009">
    <property type="entry name" value="AAA"/>
    <property type="match status" value="1"/>
</dbReference>
<evidence type="ECO:0000256" key="6">
    <source>
        <dbReference type="SAM" id="Phobius"/>
    </source>
</evidence>
<feature type="active site" evidence="5">
    <location>
        <position position="488"/>
    </location>
</feature>
<dbReference type="SUPFAM" id="SSF52540">
    <property type="entry name" value="P-loop containing nucleoside triphosphate hydrolases"/>
    <property type="match status" value="1"/>
</dbReference>
<comment type="subunit">
    <text evidence="4">Homohexamer. Organized in a ring with a central cavity.</text>
</comment>
<name>A0ABZ2N4D4_9BACI</name>
<evidence type="ECO:0000259" key="7">
    <source>
        <dbReference type="PROSITE" id="PS51786"/>
    </source>
</evidence>
<evidence type="ECO:0000256" key="5">
    <source>
        <dbReference type="PROSITE-ProRule" id="PRU01122"/>
    </source>
</evidence>
<keyword evidence="1 5" id="KW-0645">Protease</keyword>
<accession>A0ABZ2N4D4</accession>
<organism evidence="8 9">
    <name type="scientific">Bacillus kandeliae</name>
    <dbReference type="NCBI Taxonomy" id="3129297"/>
    <lineage>
        <taxon>Bacteria</taxon>
        <taxon>Bacillati</taxon>
        <taxon>Bacillota</taxon>
        <taxon>Bacilli</taxon>
        <taxon>Bacillales</taxon>
        <taxon>Bacillaceae</taxon>
        <taxon>Bacillus</taxon>
    </lineage>
</organism>
<gene>
    <name evidence="8" type="primary">lonB</name>
    <name evidence="8" type="ORF">WDJ61_13200</name>
</gene>
<dbReference type="RefSeq" id="WP_338750467.1">
    <property type="nucleotide sequence ID" value="NZ_CP147404.1"/>
</dbReference>
<dbReference type="InterPro" id="IPR008268">
    <property type="entry name" value="Peptidase_S16_AS"/>
</dbReference>
<dbReference type="Gene3D" id="3.40.50.300">
    <property type="entry name" value="P-loop containing nucleotide triphosphate hydrolases"/>
    <property type="match status" value="1"/>
</dbReference>
<feature type="domain" description="Lon proteolytic" evidence="7">
    <location>
        <begin position="349"/>
        <end position="535"/>
    </location>
</feature>
<keyword evidence="9" id="KW-1185">Reference proteome</keyword>
<feature type="active site" evidence="5">
    <location>
        <position position="445"/>
    </location>
</feature>
<dbReference type="Pfam" id="PF01078">
    <property type="entry name" value="Mg_chelatase"/>
    <property type="match status" value="1"/>
</dbReference>
<protein>
    <recommendedName>
        <fullName evidence="5">endopeptidase La</fullName>
        <ecNumber evidence="5">3.4.21.53</ecNumber>
    </recommendedName>
</protein>
<keyword evidence="6" id="KW-1133">Transmembrane helix</keyword>
<dbReference type="InterPro" id="IPR014721">
    <property type="entry name" value="Ribsml_uS5_D2-typ_fold_subgr"/>
</dbReference>
<dbReference type="NCBIfam" id="TIGR02902">
    <property type="entry name" value="spore_lonB"/>
    <property type="match status" value="1"/>
</dbReference>
<dbReference type="GO" id="GO:0008233">
    <property type="term" value="F:peptidase activity"/>
    <property type="evidence" value="ECO:0007669"/>
    <property type="project" value="UniProtKB-KW"/>
</dbReference>
<dbReference type="InterPro" id="IPR027417">
    <property type="entry name" value="P-loop_NTPase"/>
</dbReference>
<dbReference type="PANTHER" id="PTHR10046">
    <property type="entry name" value="ATP DEPENDENT LON PROTEASE FAMILY MEMBER"/>
    <property type="match status" value="1"/>
</dbReference>
<dbReference type="Proteomes" id="UP001387364">
    <property type="component" value="Chromosome"/>
</dbReference>
<dbReference type="Gene3D" id="3.30.230.10">
    <property type="match status" value="1"/>
</dbReference>
<comment type="catalytic activity">
    <reaction evidence="5">
        <text>Hydrolysis of proteins in presence of ATP.</text>
        <dbReference type="EC" id="3.4.21.53"/>
    </reaction>
</comment>
<sequence length="548" mass="59548">MDWTTVAIVGQFMFGVIISFYFLTLLKKQHASKVTVDRESKKEMEALAKMRSISLTKPLAEKIRPASFADVIGQEDGIKALRAAICGSHPQHVIVYGPPGVGKTAAARLVLEEAKKSPKSPFNDESVFVELDATTARFDERGIADPLIGSVHDPIYQGAGALGQAGIPQPKKGAVSNAHGGVLFLDEIGELHSIQMNKLLKVLEDRKVWLESIYYSEENDTIPKHIHDIFQKGMPADFRLIGATTKRPEEIPAAIRSRCQEIFFSELSNKDIIEIAKKAAEKAQMTITEKGLSLTAKYTRNGREAVNLIQMAAGLAIMDGRNDIRDEEVEWVVYSSRLSPKWMPSIPEKATIGVVNGLAVTGPTSGALLEIEAMVIPTTSHGSVTVSGIVEEETFNQPAKSMRRKSMAKGSAENAWTVLKALGVPVDQFDIKINFPGGMPIDGPSAGAAMAVAIYSAIYRHPIDHTVAITGEISLSGKIKPVGGVRQKVLAAKEAGAKKVLIPHENDVLDLKNMEGVEVIPVIHLKDTFIHFFDKQAEIQGNPHSEAL</sequence>
<dbReference type="InterPro" id="IPR008269">
    <property type="entry name" value="Lon_proteolytic"/>
</dbReference>
<keyword evidence="2 5" id="KW-0378">Hydrolase</keyword>
<evidence type="ECO:0000313" key="9">
    <source>
        <dbReference type="Proteomes" id="UP001387364"/>
    </source>
</evidence>
<evidence type="ECO:0000256" key="3">
    <source>
        <dbReference type="ARBA" id="ARBA00022825"/>
    </source>
</evidence>
<keyword evidence="6" id="KW-0472">Membrane</keyword>
<dbReference type="InterPro" id="IPR003593">
    <property type="entry name" value="AAA+_ATPase"/>
</dbReference>
<evidence type="ECO:0000256" key="4">
    <source>
        <dbReference type="ARBA" id="ARBA00026070"/>
    </source>
</evidence>
<dbReference type="SMART" id="SM00382">
    <property type="entry name" value="AAA"/>
    <property type="match status" value="1"/>
</dbReference>
<dbReference type="InterPro" id="IPR020568">
    <property type="entry name" value="Ribosomal_Su5_D2-typ_SF"/>
</dbReference>
<dbReference type="InterPro" id="IPR027065">
    <property type="entry name" value="Lon_Prtase"/>
</dbReference>
<feature type="transmembrane region" description="Helical" evidence="6">
    <location>
        <begin position="6"/>
        <end position="26"/>
    </location>
</feature>
<comment type="similarity">
    <text evidence="5">Belongs to the peptidase S16 family.</text>
</comment>
<evidence type="ECO:0000256" key="1">
    <source>
        <dbReference type="ARBA" id="ARBA00022670"/>
    </source>
</evidence>
<dbReference type="SUPFAM" id="SSF54211">
    <property type="entry name" value="Ribosomal protein S5 domain 2-like"/>
    <property type="match status" value="1"/>
</dbReference>
<dbReference type="EC" id="3.4.21.53" evidence="5"/>
<dbReference type="GO" id="GO:0006508">
    <property type="term" value="P:proteolysis"/>
    <property type="evidence" value="ECO:0007669"/>
    <property type="project" value="UniProtKB-KW"/>
</dbReference>
<keyword evidence="6" id="KW-0812">Transmembrane</keyword>